<organism evidence="2 3">
    <name type="scientific">Tetrahymena thermophila (strain SB210)</name>
    <dbReference type="NCBI Taxonomy" id="312017"/>
    <lineage>
        <taxon>Eukaryota</taxon>
        <taxon>Sar</taxon>
        <taxon>Alveolata</taxon>
        <taxon>Ciliophora</taxon>
        <taxon>Intramacronucleata</taxon>
        <taxon>Oligohymenophorea</taxon>
        <taxon>Hymenostomatida</taxon>
        <taxon>Tetrahymenina</taxon>
        <taxon>Tetrahymenidae</taxon>
        <taxon>Tetrahymena</taxon>
    </lineage>
</organism>
<feature type="transmembrane region" description="Helical" evidence="1">
    <location>
        <begin position="9"/>
        <end position="29"/>
    </location>
</feature>
<evidence type="ECO:0000313" key="3">
    <source>
        <dbReference type="Proteomes" id="UP000009168"/>
    </source>
</evidence>
<feature type="transmembrane region" description="Helical" evidence="1">
    <location>
        <begin position="266"/>
        <end position="286"/>
    </location>
</feature>
<feature type="transmembrane region" description="Helical" evidence="1">
    <location>
        <begin position="125"/>
        <end position="149"/>
    </location>
</feature>
<keyword evidence="3" id="KW-1185">Reference proteome</keyword>
<keyword evidence="1 2" id="KW-0812">Transmembrane</keyword>
<gene>
    <name evidence="2" type="ORF">TTHERM_001001399</name>
</gene>
<dbReference type="RefSeq" id="XP_012656404.1">
    <property type="nucleotide sequence ID" value="XM_012800950.1"/>
</dbReference>
<feature type="transmembrane region" description="Helical" evidence="1">
    <location>
        <begin position="227"/>
        <end position="245"/>
    </location>
</feature>
<dbReference type="Proteomes" id="UP000009168">
    <property type="component" value="Unassembled WGS sequence"/>
</dbReference>
<feature type="transmembrane region" description="Helical" evidence="1">
    <location>
        <begin position="298"/>
        <end position="317"/>
    </location>
</feature>
<keyword evidence="1" id="KW-0472">Membrane</keyword>
<feature type="transmembrane region" description="Helical" evidence="1">
    <location>
        <begin position="96"/>
        <end position="118"/>
    </location>
</feature>
<dbReference type="EMBL" id="GG662244">
    <property type="protein sequence ID" value="EWS71063.1"/>
    <property type="molecule type" value="Genomic_DNA"/>
</dbReference>
<evidence type="ECO:0000313" key="2">
    <source>
        <dbReference type="EMBL" id="EWS71063.1"/>
    </source>
</evidence>
<dbReference type="GeneID" id="24441356"/>
<dbReference type="InParanoid" id="W7X3R8"/>
<evidence type="ECO:0000256" key="1">
    <source>
        <dbReference type="SAM" id="Phobius"/>
    </source>
</evidence>
<feature type="transmembrane region" description="Helical" evidence="1">
    <location>
        <begin position="35"/>
        <end position="54"/>
    </location>
</feature>
<sequence>MEKNIIKGFIFTIVKLNTGIQFYFFYQYINEDQKSYIYCFISFYIIERLFSWIIEISSLKTNKLESILILILNLAQLDEFYFMITYKMHSMYLEEGIVAQGAIIFLFNIPLYLMSIVWVLKVQYILLNVVFISIILILIYIAPFTIAFFKFMDPMFNIDKLSKLKIWFFQYSYSYFQFFTYFWSLCLIWNHYNLQYYVLAILSVLIVLLIKHLWLRLKNNFQTREKYMFLIIIIIKQLLHIVLSYRKKKNQVFDILNKIGYKIYNSMIIFELLIKLYLLIAFWIVFQTTNNNNNQQLYSFKVTILILLVISFLILLFQSISQVIMKQYIYKKYIELDSMLEFIQLDKNSKDIKNKNIKQIQIFDTFYNQETYGINIIKDILFEYESIEIIGRDFNKKKIENNKYFYYVKIEFIVKAKQILDVIQTQKVISQIQSVYLNLQNDEYLYDLYKFWIDNYIEISLYSNYDYIYYQLINNIKQQMQSAISQLIIFQKFIFPQMIINPHIVYYDLYD</sequence>
<dbReference type="AlphaFoldDB" id="W7X3R8"/>
<name>W7X3R8_TETTS</name>
<feature type="transmembrane region" description="Helical" evidence="1">
    <location>
        <begin position="66"/>
        <end position="84"/>
    </location>
</feature>
<feature type="transmembrane region" description="Helical" evidence="1">
    <location>
        <begin position="196"/>
        <end position="215"/>
    </location>
</feature>
<reference evidence="3" key="1">
    <citation type="journal article" date="2006" name="PLoS Biol.">
        <title>Macronuclear genome sequence of the ciliate Tetrahymena thermophila, a model eukaryote.</title>
        <authorList>
            <person name="Eisen J.A."/>
            <person name="Coyne R.S."/>
            <person name="Wu M."/>
            <person name="Wu D."/>
            <person name="Thiagarajan M."/>
            <person name="Wortman J.R."/>
            <person name="Badger J.H."/>
            <person name="Ren Q."/>
            <person name="Amedeo P."/>
            <person name="Jones K.M."/>
            <person name="Tallon L.J."/>
            <person name="Delcher A.L."/>
            <person name="Salzberg S.L."/>
            <person name="Silva J.C."/>
            <person name="Haas B.J."/>
            <person name="Majoros W.H."/>
            <person name="Farzad M."/>
            <person name="Carlton J.M."/>
            <person name="Smith R.K. Jr."/>
            <person name="Garg J."/>
            <person name="Pearlman R.E."/>
            <person name="Karrer K.M."/>
            <person name="Sun L."/>
            <person name="Manning G."/>
            <person name="Elde N.C."/>
            <person name="Turkewitz A.P."/>
            <person name="Asai D.J."/>
            <person name="Wilkes D.E."/>
            <person name="Wang Y."/>
            <person name="Cai H."/>
            <person name="Collins K."/>
            <person name="Stewart B.A."/>
            <person name="Lee S.R."/>
            <person name="Wilamowska K."/>
            <person name="Weinberg Z."/>
            <person name="Ruzzo W.L."/>
            <person name="Wloga D."/>
            <person name="Gaertig J."/>
            <person name="Frankel J."/>
            <person name="Tsao C.-C."/>
            <person name="Gorovsky M.A."/>
            <person name="Keeling P.J."/>
            <person name="Waller R.F."/>
            <person name="Patron N.J."/>
            <person name="Cherry J.M."/>
            <person name="Stover N.A."/>
            <person name="Krieger C.J."/>
            <person name="del Toro C."/>
            <person name="Ryder H.F."/>
            <person name="Williamson S.C."/>
            <person name="Barbeau R.A."/>
            <person name="Hamilton E.P."/>
            <person name="Orias E."/>
        </authorList>
    </citation>
    <scope>NUCLEOTIDE SEQUENCE [LARGE SCALE GENOMIC DNA]</scope>
    <source>
        <strain evidence="3">SB210</strain>
    </source>
</reference>
<proteinExistence type="predicted"/>
<feature type="transmembrane region" description="Helical" evidence="1">
    <location>
        <begin position="169"/>
        <end position="189"/>
    </location>
</feature>
<protein>
    <submittedName>
        <fullName evidence="2">Transmembrane protein, putative</fullName>
    </submittedName>
</protein>
<keyword evidence="1" id="KW-1133">Transmembrane helix</keyword>
<accession>W7X3R8</accession>
<dbReference type="KEGG" id="tet:TTHERM_001001399"/>